<dbReference type="EMBL" id="CM047582">
    <property type="protein sequence ID" value="KAI9914480.1"/>
    <property type="molecule type" value="Genomic_DNA"/>
</dbReference>
<dbReference type="Proteomes" id="UP001163321">
    <property type="component" value="Chromosome 3"/>
</dbReference>
<evidence type="ECO:0000313" key="2">
    <source>
        <dbReference type="Proteomes" id="UP001163321"/>
    </source>
</evidence>
<sequence>MLLDCAVETPHAIEHALVDATPAKPSTGDGVTAPRPRDRVRPLSLRLYMNRPVWMAETHDDAWLGASRRAEPAAVHAFFRARAMDPTSYFYRYAEPAPRVELVAVHWLQPHEASVSKARVQDLRKAIVAWHASTEPLLLVDRESGAILDGHDWYHVAQQLARTHVPAVLVHYVAHDAMQGDVWPPPGCGRAAALTKHNVVARAFSSRVIPPETSRHRVAATLPPISTPLSVRRQAPVPMNPSVSRLRLLRSAHDGTTSWTTQWLLRRLGTHERVHDGTQLELLRRPSSVPAMDSFLTMRAKNFTSSFGAPPSATWDDLRAVPRSARRTFFLTRLPDPTSYFYKYHVPARPHRQPKRLDVSLASVAWLKPHEAVVSWDRVDGLRRATLAWQAYLEPLLVDRDTGAILDGHHRYHVAQQLGLASVPVVVVDYLADATLTVDVWPECGRDTLTKAQVLAMALSDHVFPPKTSRHAMADALPPISIPLAQLRVPLRRNYGPVTSS</sequence>
<keyword evidence="2" id="KW-1185">Reference proteome</keyword>
<comment type="caution">
    <text evidence="1">The sequence shown here is derived from an EMBL/GenBank/DDBJ whole genome shotgun (WGS) entry which is preliminary data.</text>
</comment>
<proteinExistence type="predicted"/>
<accession>A0ACC0W8L0</accession>
<reference evidence="1 2" key="1">
    <citation type="journal article" date="2022" name="bioRxiv">
        <title>The genome of the oomycete Peronosclerospora sorghi, a cosmopolitan pathogen of maize and sorghum, is inflated with dispersed pseudogenes.</title>
        <authorList>
            <person name="Fletcher K."/>
            <person name="Martin F."/>
            <person name="Isakeit T."/>
            <person name="Cavanaugh K."/>
            <person name="Magill C."/>
            <person name="Michelmore R."/>
        </authorList>
    </citation>
    <scope>NUCLEOTIDE SEQUENCE [LARGE SCALE GENOMIC DNA]</scope>
    <source>
        <strain evidence="1">P6</strain>
    </source>
</reference>
<evidence type="ECO:0000313" key="1">
    <source>
        <dbReference type="EMBL" id="KAI9914480.1"/>
    </source>
</evidence>
<name>A0ACC0W8L0_9STRA</name>
<organism evidence="1 2">
    <name type="scientific">Peronosclerospora sorghi</name>
    <dbReference type="NCBI Taxonomy" id="230839"/>
    <lineage>
        <taxon>Eukaryota</taxon>
        <taxon>Sar</taxon>
        <taxon>Stramenopiles</taxon>
        <taxon>Oomycota</taxon>
        <taxon>Peronosporomycetes</taxon>
        <taxon>Peronosporales</taxon>
        <taxon>Peronosporaceae</taxon>
        <taxon>Peronosclerospora</taxon>
    </lineage>
</organism>
<protein>
    <submittedName>
        <fullName evidence="1">Uncharacterized protein</fullName>
    </submittedName>
</protein>
<gene>
    <name evidence="1" type="ORF">PsorP6_007828</name>
</gene>